<evidence type="ECO:0000313" key="3">
    <source>
        <dbReference type="Proteomes" id="UP000217785"/>
    </source>
</evidence>
<evidence type="ECO:0000313" key="2">
    <source>
        <dbReference type="EMBL" id="GAX89958.1"/>
    </source>
</evidence>
<dbReference type="GO" id="GO:0005829">
    <property type="term" value="C:cytosol"/>
    <property type="evidence" value="ECO:0007669"/>
    <property type="project" value="TreeGrafter"/>
</dbReference>
<dbReference type="RefSeq" id="WP_096181663.1">
    <property type="nucleotide sequence ID" value="NZ_BDUF01000043.1"/>
</dbReference>
<protein>
    <recommendedName>
        <fullName evidence="1">FdhE central domain-containing protein</fullName>
    </recommendedName>
</protein>
<dbReference type="InterPro" id="IPR006452">
    <property type="entry name" value="Formate_DH_accessory"/>
</dbReference>
<dbReference type="InterPro" id="IPR056797">
    <property type="entry name" value="FdhE_central"/>
</dbReference>
<dbReference type="Pfam" id="PF24859">
    <property type="entry name" value="FdhE_central"/>
    <property type="match status" value="1"/>
</dbReference>
<reference evidence="3" key="1">
    <citation type="submission" date="2017-07" db="EMBL/GenBank/DDBJ databases">
        <title>Draft genome sequence of Effusibacillus lacus strain skLN1.</title>
        <authorList>
            <person name="Watanabe M."/>
            <person name="Kojima H."/>
            <person name="Fukui M."/>
        </authorList>
    </citation>
    <scope>NUCLEOTIDE SEQUENCE [LARGE SCALE GENOMIC DNA]</scope>
    <source>
        <strain evidence="3">skLN1</strain>
    </source>
</reference>
<dbReference type="CDD" id="cd16341">
    <property type="entry name" value="FdhE"/>
    <property type="match status" value="1"/>
</dbReference>
<accession>A0A292YJ37</accession>
<dbReference type="PANTHER" id="PTHR37689">
    <property type="entry name" value="PROTEIN FDHE"/>
    <property type="match status" value="1"/>
</dbReference>
<dbReference type="GO" id="GO:0008199">
    <property type="term" value="F:ferric iron binding"/>
    <property type="evidence" value="ECO:0007669"/>
    <property type="project" value="TreeGrafter"/>
</dbReference>
<feature type="domain" description="FdhE central" evidence="1">
    <location>
        <begin position="174"/>
        <end position="209"/>
    </location>
</feature>
<gene>
    <name evidence="2" type="ORF">EFBL_1584</name>
</gene>
<name>A0A292YJ37_9BACL</name>
<dbReference type="PANTHER" id="PTHR37689:SF1">
    <property type="entry name" value="PROTEIN FDHE"/>
    <property type="match status" value="1"/>
</dbReference>
<dbReference type="Proteomes" id="UP000217785">
    <property type="component" value="Unassembled WGS sequence"/>
</dbReference>
<dbReference type="Gene3D" id="3.90.1670.10">
    <property type="entry name" value="FdhE-like domain"/>
    <property type="match status" value="1"/>
</dbReference>
<dbReference type="SUPFAM" id="SSF144020">
    <property type="entry name" value="FdhE-like"/>
    <property type="match status" value="1"/>
</dbReference>
<dbReference type="EMBL" id="BDUF01000043">
    <property type="protein sequence ID" value="GAX89958.1"/>
    <property type="molecule type" value="Genomic_DNA"/>
</dbReference>
<dbReference type="InterPro" id="IPR024064">
    <property type="entry name" value="FdhE-like_sf"/>
</dbReference>
<dbReference type="AlphaFoldDB" id="A0A292YJ37"/>
<sequence>MAAKSNVVESVKKRWRQLIDKDRQYKDIAKVHTDLVERMEKHVPKITPFSIEKEEVLAKLEAGTPLLEGKEDQVELRYAVALFRELTDWAGTGDARKKFKKWEKGLSDAHLEQVLRGWIKGDLEPFTRVTLGQDLPQDLLSVLIQYSLLPTLHSYGSALVPDKAFLLEKWQHGYCPFCGDTPALAEIRDTERFRYLRCTSCGGDWPFKRIACPACGNNDHEKLETFMMEDPKTGAQYQIDVCEVCKNYVKVSNKLQPSPPAMLLLDDLSTTHLDLFAVENGYYKGGKPDGTLQ</sequence>
<comment type="caution">
    <text evidence="2">The sequence shown here is derived from an EMBL/GenBank/DDBJ whole genome shotgun (WGS) entry which is preliminary data.</text>
</comment>
<dbReference type="OrthoDB" id="9811074at2"/>
<proteinExistence type="predicted"/>
<dbReference type="GO" id="GO:0051604">
    <property type="term" value="P:protein maturation"/>
    <property type="evidence" value="ECO:0007669"/>
    <property type="project" value="TreeGrafter"/>
</dbReference>
<keyword evidence="3" id="KW-1185">Reference proteome</keyword>
<organism evidence="2 3">
    <name type="scientific">Effusibacillus lacus</name>
    <dbReference type="NCBI Taxonomy" id="1348429"/>
    <lineage>
        <taxon>Bacteria</taxon>
        <taxon>Bacillati</taxon>
        <taxon>Bacillota</taxon>
        <taxon>Bacilli</taxon>
        <taxon>Bacillales</taxon>
        <taxon>Alicyclobacillaceae</taxon>
        <taxon>Effusibacillus</taxon>
    </lineage>
</organism>
<evidence type="ECO:0000259" key="1">
    <source>
        <dbReference type="Pfam" id="PF24859"/>
    </source>
</evidence>